<evidence type="ECO:0000259" key="10">
    <source>
        <dbReference type="Pfam" id="PF02026"/>
    </source>
</evidence>
<keyword evidence="3 9" id="KW-0812">Transmembrane</keyword>
<keyword evidence="14" id="KW-1185">Reference proteome</keyword>
<dbReference type="GO" id="GO:0016020">
    <property type="term" value="C:membrane"/>
    <property type="evidence" value="ECO:0007669"/>
    <property type="project" value="UniProtKB-SubCell"/>
</dbReference>
<feature type="domain" description="Polycystin cation channel PKD1/PKD2" evidence="11">
    <location>
        <begin position="345"/>
        <end position="570"/>
    </location>
</feature>
<dbReference type="Gene3D" id="6.20.350.10">
    <property type="match status" value="1"/>
</dbReference>
<feature type="compositionally biased region" description="Basic and acidic residues" evidence="8">
    <location>
        <begin position="1"/>
        <end position="13"/>
    </location>
</feature>
<keyword evidence="13" id="KW-0675">Receptor</keyword>
<proteinExistence type="inferred from homology"/>
<evidence type="ECO:0000259" key="11">
    <source>
        <dbReference type="Pfam" id="PF08016"/>
    </source>
</evidence>
<feature type="transmembrane region" description="Helical" evidence="9">
    <location>
        <begin position="440"/>
        <end position="462"/>
    </location>
</feature>
<dbReference type="FunFam" id="1.10.287.70:FF:000086">
    <property type="entry name" value="Polycystic kidney disease 2"/>
    <property type="match status" value="1"/>
</dbReference>
<keyword evidence="6" id="KW-0325">Glycoprotein</keyword>
<evidence type="ECO:0000256" key="9">
    <source>
        <dbReference type="SAM" id="Phobius"/>
    </source>
</evidence>
<feature type="domain" description="Ryanodine receptor Ryr" evidence="10">
    <location>
        <begin position="1091"/>
        <end position="1180"/>
    </location>
</feature>
<evidence type="ECO:0000256" key="5">
    <source>
        <dbReference type="ARBA" id="ARBA00023136"/>
    </source>
</evidence>
<organism evidence="13 14">
    <name type="scientific">Achlya hypogyna</name>
    <name type="common">Oomycete</name>
    <name type="synonym">Protoachlya hypogyna</name>
    <dbReference type="NCBI Taxonomy" id="1202772"/>
    <lineage>
        <taxon>Eukaryota</taxon>
        <taxon>Sar</taxon>
        <taxon>Stramenopiles</taxon>
        <taxon>Oomycota</taxon>
        <taxon>Saprolegniomycetes</taxon>
        <taxon>Saprolegniales</taxon>
        <taxon>Achlyaceae</taxon>
        <taxon>Achlya</taxon>
    </lineage>
</organism>
<evidence type="ECO:0000259" key="12">
    <source>
        <dbReference type="Pfam" id="PF20519"/>
    </source>
</evidence>
<keyword evidence="4 9" id="KW-1133">Transmembrane helix</keyword>
<accession>A0A1V9YNP8</accession>
<feature type="domain" description="Ryanodine receptor Ryr" evidence="10">
    <location>
        <begin position="947"/>
        <end position="1035"/>
    </location>
</feature>
<dbReference type="InterPro" id="IPR013122">
    <property type="entry name" value="PKD1_2_channel"/>
</dbReference>
<evidence type="ECO:0000313" key="14">
    <source>
        <dbReference type="Proteomes" id="UP000243579"/>
    </source>
</evidence>
<dbReference type="InterPro" id="IPR003032">
    <property type="entry name" value="Ryanodine_rcpt"/>
</dbReference>
<dbReference type="InterPro" id="IPR051223">
    <property type="entry name" value="Polycystin"/>
</dbReference>
<dbReference type="Pfam" id="PF20519">
    <property type="entry name" value="Polycystin_dom"/>
    <property type="match status" value="1"/>
</dbReference>
<dbReference type="Gene3D" id="1.10.490.160">
    <property type="match status" value="1"/>
</dbReference>
<dbReference type="OrthoDB" id="300855at2759"/>
<feature type="transmembrane region" description="Helical" evidence="9">
    <location>
        <begin position="339"/>
        <end position="360"/>
    </location>
</feature>
<evidence type="ECO:0000256" key="6">
    <source>
        <dbReference type="ARBA" id="ARBA00023180"/>
    </source>
</evidence>
<evidence type="ECO:0000313" key="13">
    <source>
        <dbReference type="EMBL" id="OQR87314.1"/>
    </source>
</evidence>
<comment type="similarity">
    <text evidence="2">Belongs to the polycystin family.</text>
</comment>
<evidence type="ECO:0000256" key="3">
    <source>
        <dbReference type="ARBA" id="ARBA00022692"/>
    </source>
</evidence>
<dbReference type="InterPro" id="IPR003915">
    <property type="entry name" value="PKD_2"/>
</dbReference>
<dbReference type="Proteomes" id="UP000243579">
    <property type="component" value="Unassembled WGS sequence"/>
</dbReference>
<feature type="region of interest" description="Disordered" evidence="8">
    <location>
        <begin position="1038"/>
        <end position="1065"/>
    </location>
</feature>
<feature type="transmembrane region" description="Helical" evidence="9">
    <location>
        <begin position="482"/>
        <end position="505"/>
    </location>
</feature>
<evidence type="ECO:0000256" key="1">
    <source>
        <dbReference type="ARBA" id="ARBA00004141"/>
    </source>
</evidence>
<dbReference type="Pfam" id="PF08016">
    <property type="entry name" value="PKD_channel"/>
    <property type="match status" value="1"/>
</dbReference>
<dbReference type="PANTHER" id="PTHR10877:SF183">
    <property type="entry name" value="AT14535P-RELATED"/>
    <property type="match status" value="1"/>
</dbReference>
<protein>
    <submittedName>
        <fullName evidence="13">Ryanodine-inositol 1,4,5-triphosphate receptor Ca2 channel (RIR-CaC) family protein</fullName>
    </submittedName>
</protein>
<dbReference type="PANTHER" id="PTHR10877">
    <property type="entry name" value="POLYCYSTIN FAMILY MEMBER"/>
    <property type="match status" value="1"/>
</dbReference>
<feature type="transmembrane region" description="Helical" evidence="9">
    <location>
        <begin position="544"/>
        <end position="565"/>
    </location>
</feature>
<gene>
    <name evidence="13" type="ORF">ACHHYP_20398</name>
</gene>
<dbReference type="Gene3D" id="1.10.287.70">
    <property type="match status" value="1"/>
</dbReference>
<evidence type="ECO:0000256" key="8">
    <source>
        <dbReference type="SAM" id="MobiDB-lite"/>
    </source>
</evidence>
<evidence type="ECO:0000256" key="2">
    <source>
        <dbReference type="ARBA" id="ARBA00007200"/>
    </source>
</evidence>
<feature type="region of interest" description="Disordered" evidence="8">
    <location>
        <begin position="1265"/>
        <end position="1361"/>
    </location>
</feature>
<feature type="transmembrane region" description="Helical" evidence="9">
    <location>
        <begin position="95"/>
        <end position="116"/>
    </location>
</feature>
<feature type="transmembrane region" description="Helical" evidence="9">
    <location>
        <begin position="511"/>
        <end position="532"/>
    </location>
</feature>
<sequence length="1361" mass="153690">MAGHERVEDEMSKATETSEMDQSKDVPNSPAETAVSAFSRISTALRRPITMSADAILQEQAMNRKMHHYSTMRIHMKRVQYAMEQEKRNSFYKELVLYLVFLFILMLTICALPVHIPYELNESLRSLYLDSEFPNLPIKKTYEDVETVDDMWQWVQGPLLSSYYKSPYRNSHRITSVQFRTGRVEALSCQVVGPTNSLKLFPNELCTPDFSLAHEEMAPYGNNGFNQSFQYNSHLDVLPRSYVFTPSLWNSAMDYGTGGYAIYLPRDNASAAHTLVAGMKQSLVQPATRYVAATWIVYNHNADVFSRLQILFEMSHTDYIEKSARLESFRIIGYASIEAFFTTENIMMIFLALVTLSFTYRELSDLRERGLSKYLKSMWNVLDLVQLGFLYAMVFSWCNYIKDCHEILPLLEAMVNKARCDDVASAGGCFVDIMTVGNHLAAVFNISAALALISVAIVFKYLRLNTRLNMLWRTLRFAASDLVAFVFIFVFIFFGYAVMGFLLFGNHVRDYRSLSSSLAACFQMLLGAFDYASFLNSNPAMAGVFFFTYMVSIFLVLVNMFVAIISEYYRVAMDEKKLNDENKAKLLSSDSGKDTFYDKDAEYDLWMQAQQFLRGLKVKVKLIVPASCDKKKAPLALTGGKCVLLVDYTYLHAEKARLRAKFRAAIRVIRICIQFLKPLRKFCAEFDPSQMASTLFQAEAPARPRTKTLRHYLSQTERADFPVTYVPIHAPSAKVVHLVAQLRVGQVLEIDDMSLTNDRIGLEVLGDQIEYLRESMGHSPEAVGRDEDSFGLRHFHKGIGSGAHIRCCRVLYHGDTILEGLEECLLPTSTWLRHAFFAVGRTLWGVATCKWWHASSGTVRNHKISDEEIEQLLEAQFTESARGSSCRFDELVKQFRLFLAKKVQRGQIRVVNNNLEALVQAEAIAFVERFPKALMPLDKRELVGYKYVPCPTDTSHIRLPNSVSRLTELLAQNAHEVWSEGRIGQGWKWGPARDNDKKLHPDLVPYEALTEEDKQYDRDTSMSALKVIQALGYIMDPKTPSTAKTRSGRSLGRQASSSLLSATSSSSSMDESILANIDVNFGVAAPPGETYEPRPIHTEDVEIPPELNSLVELLAENTHDVWAQMRMSQGWKYGPQRDDDKREHNGLVPYVYLTPDEKQMDRNTAMQTVKLILRFGFTFRQKHEPNPDKAATKGFTDSSSVKFRMFGRSEDVSAENVAEAASVLLATNRAKHMFLSKKPKRPSPAAFSTIGRSVSHVVDAVATETKPPTAPKFRHSLSTPHFSDDAAVTERPQRRSTEGPPTSAPARLPFLAEASESPRPSLPDHPDHIVDVVNEDDSTSAMELLETLASPRSPSKSDHVV</sequence>
<dbReference type="STRING" id="1202772.A0A1V9YNP8"/>
<feature type="transmembrane region" description="Helical" evidence="9">
    <location>
        <begin position="381"/>
        <end position="402"/>
    </location>
</feature>
<reference evidence="13 14" key="1">
    <citation type="journal article" date="2014" name="Genome Biol. Evol.">
        <title>The secreted proteins of Achlya hypogyna and Thraustotheca clavata identify the ancestral oomycete secretome and reveal gene acquisitions by horizontal gene transfer.</title>
        <authorList>
            <person name="Misner I."/>
            <person name="Blouin N."/>
            <person name="Leonard G."/>
            <person name="Richards T.A."/>
            <person name="Lane C.E."/>
        </authorList>
    </citation>
    <scope>NUCLEOTIDE SEQUENCE [LARGE SCALE GENOMIC DNA]</scope>
    <source>
        <strain evidence="13 14">ATCC 48635</strain>
    </source>
</reference>
<dbReference type="PRINTS" id="PR01433">
    <property type="entry name" value="POLYCYSTIN2"/>
</dbReference>
<name>A0A1V9YNP8_ACHHY</name>
<feature type="compositionally biased region" description="Low complexity" evidence="8">
    <location>
        <begin position="1055"/>
        <end position="1065"/>
    </location>
</feature>
<dbReference type="InterPro" id="IPR046791">
    <property type="entry name" value="Polycystin_dom"/>
</dbReference>
<dbReference type="EMBL" id="JNBR01001450">
    <property type="protein sequence ID" value="OQR87314.1"/>
    <property type="molecule type" value="Genomic_DNA"/>
</dbReference>
<evidence type="ECO:0000256" key="7">
    <source>
        <dbReference type="PIRSR" id="PIRSR603915-2"/>
    </source>
</evidence>
<comment type="caution">
    <text evidence="13">The sequence shown here is derived from an EMBL/GenBank/DDBJ whole genome shotgun (WGS) entry which is preliminary data.</text>
</comment>
<feature type="domain" description="Polycystin" evidence="12">
    <location>
        <begin position="142"/>
        <end position="331"/>
    </location>
</feature>
<feature type="region of interest" description="Disordered" evidence="8">
    <location>
        <begin position="1"/>
        <end position="31"/>
    </location>
</feature>
<evidence type="ECO:0000256" key="4">
    <source>
        <dbReference type="ARBA" id="ARBA00022989"/>
    </source>
</evidence>
<keyword evidence="5 9" id="KW-0472">Membrane</keyword>
<dbReference type="GO" id="GO:0005509">
    <property type="term" value="F:calcium ion binding"/>
    <property type="evidence" value="ECO:0007669"/>
    <property type="project" value="InterPro"/>
</dbReference>
<comment type="subcellular location">
    <subcellularLocation>
        <location evidence="1">Membrane</location>
        <topology evidence="1">Multi-pass membrane protein</topology>
    </subcellularLocation>
</comment>
<feature type="disulfide bond" evidence="7">
    <location>
        <begin position="189"/>
        <end position="206"/>
    </location>
</feature>
<dbReference type="Pfam" id="PF02026">
    <property type="entry name" value="RyR"/>
    <property type="match status" value="2"/>
</dbReference>